<evidence type="ECO:0000313" key="3">
    <source>
        <dbReference type="Proteomes" id="UP001484239"/>
    </source>
</evidence>
<keyword evidence="1" id="KW-0732">Signal</keyword>
<name>A0ABU9E901_9BACT</name>
<evidence type="ECO:0000313" key="2">
    <source>
        <dbReference type="EMBL" id="MEK9501209.1"/>
    </source>
</evidence>
<keyword evidence="3" id="KW-1185">Reference proteome</keyword>
<sequence>MSRSRRAGPYALAAAALVFVLAPAPAAAQQEVVAELSGLVTRGTDALPGAEVVLHRVSADEAGEIDTARTDTAGGFRFVLPDVPREDQDGVVYFASVLHHGITYFGQPVTRAIQLDSLYRVETFDTLTAPAEGAPVPVDTRYIVASEEADGWVLTDLFELDQRAPRTLVAQEGGVTWRHPLPAGASDAEAGGGDVAPEATVVSDGELRLTGPISPGLRTVVLRYRVPALEGLEVPIAPGTGVVEFLLREPAPNVDVVGLVPVAAVEMQPGVLFRRYAMESPPGNAIRVTRAEEETSLPVEWIAVVTALGLALAGLIAWGRRPSSVAVAPDPAGAPDAVDLRNALLLEIARLDTRLDDASLDPAERERLRARRAELVARLSRRA</sequence>
<evidence type="ECO:0000256" key="1">
    <source>
        <dbReference type="SAM" id="SignalP"/>
    </source>
</evidence>
<protein>
    <recommendedName>
        <fullName evidence="4">Carboxypeptidase regulatory-like domain-containing protein</fullName>
    </recommendedName>
</protein>
<dbReference type="EMBL" id="JBBHLI010000004">
    <property type="protein sequence ID" value="MEK9501209.1"/>
    <property type="molecule type" value="Genomic_DNA"/>
</dbReference>
<proteinExistence type="predicted"/>
<comment type="caution">
    <text evidence="2">The sequence shown here is derived from an EMBL/GenBank/DDBJ whole genome shotgun (WGS) entry which is preliminary data.</text>
</comment>
<dbReference type="Proteomes" id="UP001484239">
    <property type="component" value="Unassembled WGS sequence"/>
</dbReference>
<feature type="chain" id="PRO_5045609822" description="Carboxypeptidase regulatory-like domain-containing protein" evidence="1">
    <location>
        <begin position="29"/>
        <end position="383"/>
    </location>
</feature>
<feature type="signal peptide" evidence="1">
    <location>
        <begin position="1"/>
        <end position="28"/>
    </location>
</feature>
<evidence type="ECO:0008006" key="4">
    <source>
        <dbReference type="Google" id="ProtNLM"/>
    </source>
</evidence>
<gene>
    <name evidence="2" type="ORF">WI372_09480</name>
</gene>
<organism evidence="2 3">
    <name type="scientific">Gaopeijia maritima</name>
    <dbReference type="NCBI Taxonomy" id="3119007"/>
    <lineage>
        <taxon>Bacteria</taxon>
        <taxon>Pseudomonadati</taxon>
        <taxon>Gemmatimonadota</taxon>
        <taxon>Longimicrobiia</taxon>
        <taxon>Gaopeijiales</taxon>
        <taxon>Gaopeijiaceae</taxon>
        <taxon>Gaopeijia</taxon>
    </lineage>
</organism>
<reference evidence="2 3" key="1">
    <citation type="submission" date="2024-02" db="EMBL/GenBank/DDBJ databases">
        <title>A novel Gemmatimonadota bacterium.</title>
        <authorList>
            <person name="Du Z.-J."/>
            <person name="Ye Y.-Q."/>
        </authorList>
    </citation>
    <scope>NUCLEOTIDE SEQUENCE [LARGE SCALE GENOMIC DNA]</scope>
    <source>
        <strain evidence="2 3">DH-20</strain>
    </source>
</reference>
<accession>A0ABU9E901</accession>
<dbReference type="RefSeq" id="WP_405277349.1">
    <property type="nucleotide sequence ID" value="NZ_JBBHLI010000004.1"/>
</dbReference>